<comment type="caution">
    <text evidence="3">The sequence shown here is derived from an EMBL/GenBank/DDBJ whole genome shotgun (WGS) entry which is preliminary data.</text>
</comment>
<organism evidence="3 4">
    <name type="scientific">Streptomyces bohaiensis</name>
    <dbReference type="NCBI Taxonomy" id="1431344"/>
    <lineage>
        <taxon>Bacteria</taxon>
        <taxon>Bacillati</taxon>
        <taxon>Actinomycetota</taxon>
        <taxon>Actinomycetes</taxon>
        <taxon>Kitasatosporales</taxon>
        <taxon>Streptomycetaceae</taxon>
        <taxon>Streptomyces</taxon>
    </lineage>
</organism>
<dbReference type="Gene3D" id="1.20.1250.20">
    <property type="entry name" value="MFS general substrate transporter like domains"/>
    <property type="match status" value="2"/>
</dbReference>
<keyword evidence="2" id="KW-0472">Membrane</keyword>
<dbReference type="EMBL" id="JAAVJC010000243">
    <property type="protein sequence ID" value="NJQ17121.1"/>
    <property type="molecule type" value="Genomic_DNA"/>
</dbReference>
<dbReference type="PANTHER" id="PTHR23542">
    <property type="match status" value="1"/>
</dbReference>
<reference evidence="3 4" key="1">
    <citation type="submission" date="2020-03" db="EMBL/GenBank/DDBJ databases">
        <title>Draft genome of Streptomyces sp. ventii, isolated from the Axial Seamount in the Pacific Ocean, and resequencing of the two type strains Streptomyces lonarensis strain NCL 716 and Streptomyces bohaiensis strain 11A07.</title>
        <authorList>
            <person name="Loughran R.M."/>
            <person name="Pfannmuller K.M."/>
            <person name="Wasson B.J."/>
            <person name="Deadmond M.C."/>
            <person name="Paddock B.E."/>
            <person name="Koyack M.J."/>
            <person name="Gallegos D.A."/>
            <person name="Mitchell E.A."/>
            <person name="Ushijima B."/>
            <person name="Saw J.H."/>
            <person name="Mcphail K.L."/>
            <person name="Videau P."/>
        </authorList>
    </citation>
    <scope>NUCLEOTIDE SEQUENCE [LARGE SCALE GENOMIC DNA]</scope>
    <source>
        <strain evidence="3 4">11A07</strain>
    </source>
</reference>
<name>A0ABX1CDF7_9ACTN</name>
<evidence type="ECO:0000313" key="3">
    <source>
        <dbReference type="EMBL" id="NJQ17121.1"/>
    </source>
</evidence>
<sequence length="513" mass="50369">MRTYGELLRIPGARSSVLGGFLGRLPNGMRILGCLLMVSATTGSYAQAGLVTGVMTVCQAIAAPALGRAADRHGQRRLLPTTLLGHGVGLAALITLAVSEAPLWTLLAAAAVSGFTSLPVGSLVRARWVALLGGSPRLPTAYALESVVDETVFVIGPLLATALAISVHPAAGLVGALVLLTLGTVILTVTAPRTAPERESTAGGRVRAVPRYAGMPLLLAVFVLLGTFFGIIDVSILAFAEVQGAPGLAGLLLALLAVGSLIAGLAWGTVSAWRIGLPGRMLLCATAFTVSALPLPWVDGLLLMAVCMVLCGAAVAPALITASLLIERLLPRARLTEGFAWMSSAIAIGMAAGTATGGRIVDSAGHGPALAVATGAAVVCLMLSLAGHRPLDAACAASPRTSSAHSLPEPAAAALAAVADPADGGTAMGDPAGAAGGGEQAAATAAASDGFAARQAGDDATSVVPAATVGTSGTGEGVATGVGAGAAAGAPGRAPDGDGDGRRPDPGPTAAPR</sequence>
<feature type="transmembrane region" description="Helical" evidence="2">
    <location>
        <begin position="338"/>
        <end position="361"/>
    </location>
</feature>
<protein>
    <submittedName>
        <fullName evidence="3">MFS transporter</fullName>
    </submittedName>
</protein>
<dbReference type="InterPro" id="IPR036259">
    <property type="entry name" value="MFS_trans_sf"/>
</dbReference>
<feature type="transmembrane region" description="Helical" evidence="2">
    <location>
        <begin position="279"/>
        <end position="297"/>
    </location>
</feature>
<feature type="compositionally biased region" description="Gly residues" evidence="1">
    <location>
        <begin position="472"/>
        <end position="486"/>
    </location>
</feature>
<feature type="transmembrane region" description="Helical" evidence="2">
    <location>
        <begin position="212"/>
        <end position="239"/>
    </location>
</feature>
<dbReference type="Proteomes" id="UP000727056">
    <property type="component" value="Unassembled WGS sequence"/>
</dbReference>
<feature type="compositionally biased region" description="Basic and acidic residues" evidence="1">
    <location>
        <begin position="495"/>
        <end position="505"/>
    </location>
</feature>
<keyword evidence="2" id="KW-1133">Transmembrane helix</keyword>
<dbReference type="PANTHER" id="PTHR23542:SF1">
    <property type="entry name" value="MAJOR FACILITATOR SUPERFAMILY (MFS) PROFILE DOMAIN-CONTAINING PROTEIN"/>
    <property type="match status" value="1"/>
</dbReference>
<dbReference type="Pfam" id="PF07690">
    <property type="entry name" value="MFS_1"/>
    <property type="match status" value="1"/>
</dbReference>
<evidence type="ECO:0000313" key="4">
    <source>
        <dbReference type="Proteomes" id="UP000727056"/>
    </source>
</evidence>
<dbReference type="InterPro" id="IPR011701">
    <property type="entry name" value="MFS"/>
</dbReference>
<evidence type="ECO:0000256" key="2">
    <source>
        <dbReference type="SAM" id="Phobius"/>
    </source>
</evidence>
<keyword evidence="2" id="KW-0812">Transmembrane</keyword>
<dbReference type="RefSeq" id="WP_168089811.1">
    <property type="nucleotide sequence ID" value="NZ_BHZH01000249.1"/>
</dbReference>
<proteinExistence type="predicted"/>
<feature type="transmembrane region" description="Helical" evidence="2">
    <location>
        <begin position="303"/>
        <end position="326"/>
    </location>
</feature>
<evidence type="ECO:0000256" key="1">
    <source>
        <dbReference type="SAM" id="MobiDB-lite"/>
    </source>
</evidence>
<accession>A0ABX1CDF7</accession>
<feature type="region of interest" description="Disordered" evidence="1">
    <location>
        <begin position="467"/>
        <end position="513"/>
    </location>
</feature>
<feature type="transmembrane region" description="Helical" evidence="2">
    <location>
        <begin position="367"/>
        <end position="386"/>
    </location>
</feature>
<keyword evidence="4" id="KW-1185">Reference proteome</keyword>
<dbReference type="SUPFAM" id="SSF103473">
    <property type="entry name" value="MFS general substrate transporter"/>
    <property type="match status" value="1"/>
</dbReference>
<feature type="transmembrane region" description="Helical" evidence="2">
    <location>
        <begin position="45"/>
        <end position="66"/>
    </location>
</feature>
<feature type="transmembrane region" description="Helical" evidence="2">
    <location>
        <begin position="245"/>
        <end position="267"/>
    </location>
</feature>
<feature type="transmembrane region" description="Helical" evidence="2">
    <location>
        <begin position="171"/>
        <end position="191"/>
    </location>
</feature>
<gene>
    <name evidence="3" type="ORF">HCN52_19810</name>
</gene>